<dbReference type="SUPFAM" id="SSF51735">
    <property type="entry name" value="NAD(P)-binding Rossmann-fold domains"/>
    <property type="match status" value="1"/>
</dbReference>
<dbReference type="GO" id="GO:0005737">
    <property type="term" value="C:cytoplasm"/>
    <property type="evidence" value="ECO:0007669"/>
    <property type="project" value="TreeGrafter"/>
</dbReference>
<name>A0A5C6QF07_9GAMM</name>
<evidence type="ECO:0000313" key="2">
    <source>
        <dbReference type="EMBL" id="TWX61288.1"/>
    </source>
</evidence>
<dbReference type="Proteomes" id="UP000321917">
    <property type="component" value="Unassembled WGS sequence"/>
</dbReference>
<evidence type="ECO:0000313" key="3">
    <source>
        <dbReference type="EMBL" id="TWX67665.1"/>
    </source>
</evidence>
<sequence>MAKSVAIIGCGWLGHALAKQLLREQYRVTVTVQSEEKKQRLAEEQIDTELLILPVEDPKSTVLTAFCHDMLIISITPQIRQGRSDYPEKVAQLIEMAELGRVKKIVLLSSTAVYNGLSGLVDEQSVLDINADKVATLTRAEKAAQAFSGETVILRLAGLVGPERHPGRFLQGRKLLSDPQAFINLIHQDDAVGVLMEIIKDEKIRGIYNAVSATETSKQHYYNAAAGALNLPLPEFSLATSMRFGKRISDAKLRNSFTYQFTHDDLITWLYKSVAGL</sequence>
<dbReference type="EMBL" id="VOLR01000006">
    <property type="protein sequence ID" value="TWX61288.1"/>
    <property type="molecule type" value="Genomic_DNA"/>
</dbReference>
<dbReference type="InterPro" id="IPR051783">
    <property type="entry name" value="NAD(P)-dependent_oxidoreduct"/>
</dbReference>
<evidence type="ECO:0000313" key="5">
    <source>
        <dbReference type="Proteomes" id="UP000321917"/>
    </source>
</evidence>
<keyword evidence="4" id="KW-1185">Reference proteome</keyword>
<comment type="caution">
    <text evidence="3">The sequence shown here is derived from an EMBL/GenBank/DDBJ whole genome shotgun (WGS) entry which is preliminary data.</text>
</comment>
<dbReference type="RefSeq" id="WP_146798838.1">
    <property type="nucleotide sequence ID" value="NZ_VOLP01000007.1"/>
</dbReference>
<evidence type="ECO:0000259" key="1">
    <source>
        <dbReference type="Pfam" id="PF13460"/>
    </source>
</evidence>
<dbReference type="InterPro" id="IPR036291">
    <property type="entry name" value="NAD(P)-bd_dom_sf"/>
</dbReference>
<dbReference type="Proteomes" id="UP000321525">
    <property type="component" value="Unassembled WGS sequence"/>
</dbReference>
<accession>A0A5C6QF07</accession>
<feature type="domain" description="NAD(P)-binding" evidence="1">
    <location>
        <begin position="11"/>
        <end position="172"/>
    </location>
</feature>
<dbReference type="InterPro" id="IPR016040">
    <property type="entry name" value="NAD(P)-bd_dom"/>
</dbReference>
<gene>
    <name evidence="2" type="ORF">ESZ26_05995</name>
    <name evidence="3" type="ORF">ESZ27_08045</name>
</gene>
<dbReference type="EMBL" id="VOLQ01000012">
    <property type="protein sequence ID" value="TWX67665.1"/>
    <property type="molecule type" value="Genomic_DNA"/>
</dbReference>
<protein>
    <submittedName>
        <fullName evidence="3">SDR family NAD(P)-dependent oxidoreductase</fullName>
    </submittedName>
</protein>
<reference evidence="3 5" key="1">
    <citation type="submission" date="2019-07" db="EMBL/GenBank/DDBJ databases">
        <title>Genomes of sea-ice associated Colwellia species.</title>
        <authorList>
            <person name="Bowman J.P."/>
        </authorList>
    </citation>
    <scope>NUCLEOTIDE SEQUENCE [LARGE SCALE GENOMIC DNA]</scope>
    <source>
        <strain evidence="2 4">ACAM 607</strain>
        <strain evidence="3 5">IC036</strain>
    </source>
</reference>
<dbReference type="Pfam" id="PF13460">
    <property type="entry name" value="NAD_binding_10"/>
    <property type="match status" value="1"/>
</dbReference>
<organism evidence="3 5">
    <name type="scientific">Colwellia hornerae</name>
    <dbReference type="NCBI Taxonomy" id="89402"/>
    <lineage>
        <taxon>Bacteria</taxon>
        <taxon>Pseudomonadati</taxon>
        <taxon>Pseudomonadota</taxon>
        <taxon>Gammaproteobacteria</taxon>
        <taxon>Alteromonadales</taxon>
        <taxon>Colwelliaceae</taxon>
        <taxon>Colwellia</taxon>
    </lineage>
</organism>
<dbReference type="OrthoDB" id="751203at2"/>
<dbReference type="PANTHER" id="PTHR48079">
    <property type="entry name" value="PROTEIN YEEZ"/>
    <property type="match status" value="1"/>
</dbReference>
<dbReference type="AlphaFoldDB" id="A0A5C6QF07"/>
<dbReference type="PANTHER" id="PTHR48079:SF6">
    <property type="entry name" value="NAD(P)-BINDING DOMAIN-CONTAINING PROTEIN-RELATED"/>
    <property type="match status" value="1"/>
</dbReference>
<evidence type="ECO:0000313" key="4">
    <source>
        <dbReference type="Proteomes" id="UP000321525"/>
    </source>
</evidence>
<dbReference type="GO" id="GO:0004029">
    <property type="term" value="F:aldehyde dehydrogenase (NAD+) activity"/>
    <property type="evidence" value="ECO:0007669"/>
    <property type="project" value="TreeGrafter"/>
</dbReference>
<dbReference type="Gene3D" id="3.40.50.720">
    <property type="entry name" value="NAD(P)-binding Rossmann-like Domain"/>
    <property type="match status" value="1"/>
</dbReference>
<proteinExistence type="predicted"/>